<keyword evidence="2 5" id="KW-0808">Transferase</keyword>
<evidence type="ECO:0000256" key="1">
    <source>
        <dbReference type="ARBA" id="ARBA00010990"/>
    </source>
</evidence>
<comment type="similarity">
    <text evidence="1">Belongs to the P-Pant transferase superfamily. Gsp/Sfp/HetI/AcpT family.</text>
</comment>
<dbReference type="InterPro" id="IPR037143">
    <property type="entry name" value="4-PPantetheinyl_Trfase_dom_sf"/>
</dbReference>
<keyword evidence="6" id="KW-1185">Reference proteome</keyword>
<dbReference type="InterPro" id="IPR050559">
    <property type="entry name" value="P-Pant_transferase_sf"/>
</dbReference>
<proteinExistence type="inferred from homology"/>
<dbReference type="Pfam" id="PF22624">
    <property type="entry name" value="AASDHPPT_N"/>
    <property type="match status" value="1"/>
</dbReference>
<accession>A0ABS5V2R6</accession>
<protein>
    <submittedName>
        <fullName evidence="5">4'-phosphopantetheinyl transferase superfamily protein</fullName>
    </submittedName>
</protein>
<dbReference type="InterPro" id="IPR055066">
    <property type="entry name" value="AASDHPPT_N"/>
</dbReference>
<name>A0ABS5V2R6_9GAMM</name>
<evidence type="ECO:0000313" key="6">
    <source>
        <dbReference type="Proteomes" id="UP001195903"/>
    </source>
</evidence>
<dbReference type="SUPFAM" id="SSF56214">
    <property type="entry name" value="4'-phosphopantetheinyl transferase"/>
    <property type="match status" value="2"/>
</dbReference>
<evidence type="ECO:0000313" key="5">
    <source>
        <dbReference type="EMBL" id="MBT1444741.1"/>
    </source>
</evidence>
<evidence type="ECO:0000259" key="4">
    <source>
        <dbReference type="Pfam" id="PF22624"/>
    </source>
</evidence>
<gene>
    <name evidence="5" type="ORF">KJI95_09430</name>
</gene>
<dbReference type="PANTHER" id="PTHR12215">
    <property type="entry name" value="PHOSPHOPANTETHEINE TRANSFERASE"/>
    <property type="match status" value="1"/>
</dbReference>
<dbReference type="Gene3D" id="3.90.470.20">
    <property type="entry name" value="4'-phosphopantetheinyl transferase domain"/>
    <property type="match status" value="2"/>
</dbReference>
<evidence type="ECO:0000259" key="3">
    <source>
        <dbReference type="Pfam" id="PF01648"/>
    </source>
</evidence>
<feature type="domain" description="4'-phosphopantetheinyl transferase" evidence="3">
    <location>
        <begin position="160"/>
        <end position="248"/>
    </location>
</feature>
<dbReference type="RefSeq" id="WP_214506944.1">
    <property type="nucleotide sequence ID" value="NZ_JAHEPS010000003.1"/>
</dbReference>
<organism evidence="5 6">
    <name type="scientific">Shewanella jiangmenensis</name>
    <dbReference type="NCBI Taxonomy" id="2837387"/>
    <lineage>
        <taxon>Bacteria</taxon>
        <taxon>Pseudomonadati</taxon>
        <taxon>Pseudomonadota</taxon>
        <taxon>Gammaproteobacteria</taxon>
        <taxon>Alteromonadales</taxon>
        <taxon>Shewanellaceae</taxon>
        <taxon>Shewanella</taxon>
    </lineage>
</organism>
<dbReference type="Proteomes" id="UP001195903">
    <property type="component" value="Unassembled WGS sequence"/>
</dbReference>
<dbReference type="EMBL" id="JAHEPS010000003">
    <property type="protein sequence ID" value="MBT1444741.1"/>
    <property type="molecule type" value="Genomic_DNA"/>
</dbReference>
<reference evidence="5 6" key="1">
    <citation type="submission" date="2021-05" db="EMBL/GenBank/DDBJ databases">
        <title>Shewanella sp. JM162201.</title>
        <authorList>
            <person name="Xu S."/>
            <person name="Li A."/>
        </authorList>
    </citation>
    <scope>NUCLEOTIDE SEQUENCE [LARGE SCALE GENOMIC DNA]</scope>
    <source>
        <strain evidence="5 6">JM162201</strain>
    </source>
</reference>
<evidence type="ECO:0000256" key="2">
    <source>
        <dbReference type="ARBA" id="ARBA00022679"/>
    </source>
</evidence>
<dbReference type="GO" id="GO:0016740">
    <property type="term" value="F:transferase activity"/>
    <property type="evidence" value="ECO:0007669"/>
    <property type="project" value="UniProtKB-KW"/>
</dbReference>
<comment type="caution">
    <text evidence="5">The sequence shown here is derived from an EMBL/GenBank/DDBJ whole genome shotgun (WGS) entry which is preliminary data.</text>
</comment>
<sequence>MNLLSKGGDSPELIDANTPQVFLSLISLPPTETSLHQASLHQASMFEASVPEASVPEALLESCEAWLSEQERERIARMSMPAMRERQRLIRLCVRAVLSRVTGIPPTALQFTFGPNGKPALASQPDVAGAKEVDFNISHSGDMLVVACIKPLSAAGKWHFGVDIERLRPKTDIAAIYRHYFSEPEQRLLEEQDADKQRATFFDLWALKESFIKATGRGLAQELKSFGFSFADAAPSPSNLPQKGNLQLNDVQRWRDAKLSLFGKREEAAQWAEFDWQSLLINLDAEYRLALTLGLSGAALVDDVKGAGAPKGAKVQDFRLADIVRITAEDAIDLLKAAR</sequence>
<feature type="domain" description="4'-phosphopantetheinyl transferase N-terminal" evidence="4">
    <location>
        <begin position="65"/>
        <end position="148"/>
    </location>
</feature>
<dbReference type="Pfam" id="PF01648">
    <property type="entry name" value="ACPS"/>
    <property type="match status" value="1"/>
</dbReference>
<dbReference type="InterPro" id="IPR008278">
    <property type="entry name" value="4-PPantetheinyl_Trfase_dom"/>
</dbReference>
<dbReference type="PANTHER" id="PTHR12215:SF10">
    <property type="entry name" value="L-AMINOADIPATE-SEMIALDEHYDE DEHYDROGENASE-PHOSPHOPANTETHEINYL TRANSFERASE"/>
    <property type="match status" value="1"/>
</dbReference>